<dbReference type="HOGENOM" id="CLU_021603_5_0_1"/>
<dbReference type="InterPro" id="IPR037464">
    <property type="entry name" value="Taspase1"/>
</dbReference>
<dbReference type="Proteomes" id="UP000001194">
    <property type="component" value="Unassembled WGS sequence"/>
</dbReference>
<evidence type="ECO:0000313" key="3">
    <source>
        <dbReference type="EMBL" id="EDR11523.1"/>
    </source>
</evidence>
<dbReference type="STRING" id="486041.B0D0U5"/>
<accession>B0D0U5</accession>
<reference evidence="3 4" key="1">
    <citation type="journal article" date="2008" name="Nature">
        <title>The genome of Laccaria bicolor provides insights into mycorrhizal symbiosis.</title>
        <authorList>
            <person name="Martin F."/>
            <person name="Aerts A."/>
            <person name="Ahren D."/>
            <person name="Brun A."/>
            <person name="Danchin E.G.J."/>
            <person name="Duchaussoy F."/>
            <person name="Gibon J."/>
            <person name="Kohler A."/>
            <person name="Lindquist E."/>
            <person name="Pereda V."/>
            <person name="Salamov A."/>
            <person name="Shapiro H.J."/>
            <person name="Wuyts J."/>
            <person name="Blaudez D."/>
            <person name="Buee M."/>
            <person name="Brokstein P."/>
            <person name="Canbaeck B."/>
            <person name="Cohen D."/>
            <person name="Courty P.E."/>
            <person name="Coutinho P.M."/>
            <person name="Delaruelle C."/>
            <person name="Detter J.C."/>
            <person name="Deveau A."/>
            <person name="DiFazio S."/>
            <person name="Duplessis S."/>
            <person name="Fraissinet-Tachet L."/>
            <person name="Lucic E."/>
            <person name="Frey-Klett P."/>
            <person name="Fourrey C."/>
            <person name="Feussner I."/>
            <person name="Gay G."/>
            <person name="Grimwood J."/>
            <person name="Hoegger P.J."/>
            <person name="Jain P."/>
            <person name="Kilaru S."/>
            <person name="Labbe J."/>
            <person name="Lin Y.C."/>
            <person name="Legue V."/>
            <person name="Le Tacon F."/>
            <person name="Marmeisse R."/>
            <person name="Melayah D."/>
            <person name="Montanini B."/>
            <person name="Muratet M."/>
            <person name="Nehls U."/>
            <person name="Niculita-Hirzel H."/>
            <person name="Oudot-Le Secq M.P."/>
            <person name="Peter M."/>
            <person name="Quesneville H."/>
            <person name="Rajashekar B."/>
            <person name="Reich M."/>
            <person name="Rouhier N."/>
            <person name="Schmutz J."/>
            <person name="Yin T."/>
            <person name="Chalot M."/>
            <person name="Henrissat B."/>
            <person name="Kuees U."/>
            <person name="Lucas S."/>
            <person name="Van de Peer Y."/>
            <person name="Podila G.K."/>
            <person name="Polle A."/>
            <person name="Pukkila P.J."/>
            <person name="Richardson P.M."/>
            <person name="Rouze P."/>
            <person name="Sanders I.R."/>
            <person name="Stajich J.E."/>
            <person name="Tunlid A."/>
            <person name="Tuskan G."/>
            <person name="Grigoriev I.V."/>
        </authorList>
    </citation>
    <scope>NUCLEOTIDE SEQUENCE [LARGE SCALE GENOMIC DNA]</scope>
    <source>
        <strain evidence="4">S238N-H82 / ATCC MYA-4686</strain>
    </source>
</reference>
<dbReference type="GeneID" id="6073110"/>
<dbReference type="EMBL" id="DS547095">
    <property type="protein sequence ID" value="EDR11523.1"/>
    <property type="molecule type" value="Genomic_DNA"/>
</dbReference>
<dbReference type="PANTHER" id="PTHR10188">
    <property type="entry name" value="L-ASPARAGINASE"/>
    <property type="match status" value="1"/>
</dbReference>
<dbReference type="CDD" id="cd04514">
    <property type="entry name" value="Taspase1_like"/>
    <property type="match status" value="1"/>
</dbReference>
<evidence type="ECO:0000313" key="4">
    <source>
        <dbReference type="Proteomes" id="UP000001194"/>
    </source>
</evidence>
<dbReference type="InParanoid" id="B0D0U5"/>
<evidence type="ECO:0000256" key="2">
    <source>
        <dbReference type="PIRSR" id="PIRSR600246-3"/>
    </source>
</evidence>
<dbReference type="RefSeq" id="XP_001877420.1">
    <property type="nucleotide sequence ID" value="XM_001877385.1"/>
</dbReference>
<dbReference type="Gene3D" id="3.60.20.30">
    <property type="entry name" value="(Glycosyl)asparaginase"/>
    <property type="match status" value="1"/>
</dbReference>
<dbReference type="InterPro" id="IPR029055">
    <property type="entry name" value="Ntn_hydrolases_N"/>
</dbReference>
<protein>
    <submittedName>
        <fullName evidence="3">Asparaginase</fullName>
        <ecNumber evidence="3">3.5.1.1</ecNumber>
    </submittedName>
</protein>
<dbReference type="PANTHER" id="PTHR10188:SF8">
    <property type="entry name" value="THREONINE ASPARTASE 1"/>
    <property type="match status" value="1"/>
</dbReference>
<proteinExistence type="predicted"/>
<dbReference type="InterPro" id="IPR000246">
    <property type="entry name" value="Peptidase_T2"/>
</dbReference>
<dbReference type="FunCoup" id="B0D0U5">
    <property type="interactions" value="27"/>
</dbReference>
<dbReference type="AlphaFoldDB" id="B0D0U5"/>
<dbReference type="SUPFAM" id="SSF56235">
    <property type="entry name" value="N-terminal nucleophile aminohydrolases (Ntn hydrolases)"/>
    <property type="match status" value="1"/>
</dbReference>
<dbReference type="GO" id="GO:0051604">
    <property type="term" value="P:protein maturation"/>
    <property type="evidence" value="ECO:0007669"/>
    <property type="project" value="TreeGrafter"/>
</dbReference>
<keyword evidence="3" id="KW-0378">Hydrolase</keyword>
<keyword evidence="4" id="KW-1185">Reference proteome</keyword>
<dbReference type="OrthoDB" id="77601at2759"/>
<dbReference type="GO" id="GO:0005737">
    <property type="term" value="C:cytoplasm"/>
    <property type="evidence" value="ECO:0007669"/>
    <property type="project" value="TreeGrafter"/>
</dbReference>
<dbReference type="EC" id="3.5.1.1" evidence="3"/>
<dbReference type="KEGG" id="lbc:LACBIDRAFT_313787"/>
<feature type="site" description="Cleavage; by autolysis" evidence="2">
    <location>
        <begin position="185"/>
        <end position="186"/>
    </location>
</feature>
<dbReference type="Pfam" id="PF01112">
    <property type="entry name" value="Asparaginase_2"/>
    <property type="match status" value="1"/>
</dbReference>
<dbReference type="GO" id="GO:0004067">
    <property type="term" value="F:asparaginase activity"/>
    <property type="evidence" value="ECO:0007669"/>
    <property type="project" value="UniProtKB-EC"/>
</dbReference>
<dbReference type="GO" id="GO:0004298">
    <property type="term" value="F:threonine-type endopeptidase activity"/>
    <property type="evidence" value="ECO:0007669"/>
    <property type="project" value="InterPro"/>
</dbReference>
<feature type="active site" description="Nucleophile" evidence="1">
    <location>
        <position position="186"/>
    </location>
</feature>
<name>B0D0U5_LACBS</name>
<organism evidence="4">
    <name type="scientific">Laccaria bicolor (strain S238N-H82 / ATCC MYA-4686)</name>
    <name type="common">Bicoloured deceiver</name>
    <name type="synonym">Laccaria laccata var. bicolor</name>
    <dbReference type="NCBI Taxonomy" id="486041"/>
    <lineage>
        <taxon>Eukaryota</taxon>
        <taxon>Fungi</taxon>
        <taxon>Dikarya</taxon>
        <taxon>Basidiomycota</taxon>
        <taxon>Agaricomycotina</taxon>
        <taxon>Agaricomycetes</taxon>
        <taxon>Agaricomycetidae</taxon>
        <taxon>Agaricales</taxon>
        <taxon>Agaricineae</taxon>
        <taxon>Hydnangiaceae</taxon>
        <taxon>Laccaria</taxon>
    </lineage>
</organism>
<evidence type="ECO:0000256" key="1">
    <source>
        <dbReference type="PIRSR" id="PIRSR600246-1"/>
    </source>
</evidence>
<gene>
    <name evidence="3" type="ORF">LACBIDRAFT_313787</name>
</gene>
<sequence>MSDNVYIAVHGGAGFHERKYEKEIKHALQRACNVALSNLGSKHSSALTMVEDAISSLEDDEHLNAGYGSNLTLDGTVECDAAIMSGKSGCFGSVGAVAGVKNPIRLARAVLDHSSIPSPIGRIPPLTLVSEGARQFALSQPSSAHLVSRESLVSPQAEERWRVWKCRFASSDPSSLSGNLNDIQDTVGAVAWHESDGMAAGVSSGGLLLKYPGRIGEAAVFGAGCWAQEASDVEQGMEMACSISGTGEYIIRAMLARRLGEAFEKGAGNSDGDDPHEVLHGVLNDQFWNMRRGRGEPDPSVGVLLLTRENDGRARLWCAFTTPTMAIAYVSSKNPKAKAIILRRPQNITLGDDKPCIYITGISL</sequence>